<organism evidence="1 2">
    <name type="scientific">Catharanthus roseus</name>
    <name type="common">Madagascar periwinkle</name>
    <name type="synonym">Vinca rosea</name>
    <dbReference type="NCBI Taxonomy" id="4058"/>
    <lineage>
        <taxon>Eukaryota</taxon>
        <taxon>Viridiplantae</taxon>
        <taxon>Streptophyta</taxon>
        <taxon>Embryophyta</taxon>
        <taxon>Tracheophyta</taxon>
        <taxon>Spermatophyta</taxon>
        <taxon>Magnoliopsida</taxon>
        <taxon>eudicotyledons</taxon>
        <taxon>Gunneridae</taxon>
        <taxon>Pentapetalae</taxon>
        <taxon>asterids</taxon>
        <taxon>lamiids</taxon>
        <taxon>Gentianales</taxon>
        <taxon>Apocynaceae</taxon>
        <taxon>Rauvolfioideae</taxon>
        <taxon>Vinceae</taxon>
        <taxon>Catharanthinae</taxon>
        <taxon>Catharanthus</taxon>
    </lineage>
</organism>
<evidence type="ECO:0000313" key="2">
    <source>
        <dbReference type="Proteomes" id="UP001060085"/>
    </source>
</evidence>
<comment type="caution">
    <text evidence="1">The sequence shown here is derived from an EMBL/GenBank/DDBJ whole genome shotgun (WGS) entry which is preliminary data.</text>
</comment>
<reference evidence="2" key="1">
    <citation type="journal article" date="2023" name="Nat. Plants">
        <title>Single-cell RNA sequencing provides a high-resolution roadmap for understanding the multicellular compartmentation of specialized metabolism.</title>
        <authorList>
            <person name="Sun S."/>
            <person name="Shen X."/>
            <person name="Li Y."/>
            <person name="Li Y."/>
            <person name="Wang S."/>
            <person name="Li R."/>
            <person name="Zhang H."/>
            <person name="Shen G."/>
            <person name="Guo B."/>
            <person name="Wei J."/>
            <person name="Xu J."/>
            <person name="St-Pierre B."/>
            <person name="Chen S."/>
            <person name="Sun C."/>
        </authorList>
    </citation>
    <scope>NUCLEOTIDE SEQUENCE [LARGE SCALE GENOMIC DNA]</scope>
</reference>
<proteinExistence type="predicted"/>
<name>A0ACB9ZVV8_CATRO</name>
<dbReference type="EMBL" id="CM044708">
    <property type="protein sequence ID" value="KAI5651173.1"/>
    <property type="molecule type" value="Genomic_DNA"/>
</dbReference>
<evidence type="ECO:0000313" key="1">
    <source>
        <dbReference type="EMBL" id="KAI5651173.1"/>
    </source>
</evidence>
<accession>A0ACB9ZVV8</accession>
<protein>
    <submittedName>
        <fullName evidence="1">Uncharacterized protein</fullName>
    </submittedName>
</protein>
<sequence>MGGSNSREDSGRHSTSPRSTSPYWDQYQYSQSGNPQTSYPQSYYSQDTNSQPSYSQDSYDYPPRPTVPAYGPPQPRSASSQNYGVGAQSRPELPQRKLDRRYSRIADNYNSLDQVTEALARAGLESSNLIVGIDFTKSNEWTGKRSFNGRSLHHIGSGLNPYEQAISIIGKTLAAFDEDNLIPCFGFGDASTHDQDVFSFYPDDKFCNGFEEVLSRYREILPHVKLAGPTSFGPIIEMAMTIVEQSGGQYHVLVIIADGQVTRSVDTGRGQLSPQEQRTVEAIVQASKFPLSIILVGVGDGPWDMMKEFDDNIPCREFDNFQFVNFTEIMSKSVSQSRKETEFALSALMEIPSQYKATMELGLLGGRKSSSPGRVPLPPPIYGTGSFSSSKPSHAPSFQKTSSSYYDYGGSFDTAPSAPSSIPSAPSSTPSAPSSTYEHQICPICLTNPKDMAFGCGHQTCCECGNELQLCPICRSPIQTRIKLY</sequence>
<gene>
    <name evidence="1" type="ORF">M9H77_37178</name>
</gene>
<keyword evidence="2" id="KW-1185">Reference proteome</keyword>
<dbReference type="Proteomes" id="UP001060085">
    <property type="component" value="Linkage Group LG08"/>
</dbReference>